<organism evidence="1">
    <name type="scientific">Graphocephala atropunctata</name>
    <dbReference type="NCBI Taxonomy" id="36148"/>
    <lineage>
        <taxon>Eukaryota</taxon>
        <taxon>Metazoa</taxon>
        <taxon>Ecdysozoa</taxon>
        <taxon>Arthropoda</taxon>
        <taxon>Hexapoda</taxon>
        <taxon>Insecta</taxon>
        <taxon>Pterygota</taxon>
        <taxon>Neoptera</taxon>
        <taxon>Paraneoptera</taxon>
        <taxon>Hemiptera</taxon>
        <taxon>Auchenorrhyncha</taxon>
        <taxon>Membracoidea</taxon>
        <taxon>Cicadellidae</taxon>
        <taxon>Cicadellinae</taxon>
        <taxon>Cicadellini</taxon>
        <taxon>Graphocephala</taxon>
    </lineage>
</organism>
<name>A0A1B6LLW2_9HEMI</name>
<gene>
    <name evidence="1" type="ORF">g.41691</name>
</gene>
<proteinExistence type="predicted"/>
<sequence>MLACCEITKIMFDKEFEKQVEEILTLLHLMGEESFFYVDDYVLLSTKEEEELSEIKNYYGLKMELNSMVKGAALWLPLVNEHPTTTKNTIKPLWPVLGTTALHEWEFRFQSNFTLYFSVYSFEWF</sequence>
<evidence type="ECO:0000313" key="1">
    <source>
        <dbReference type="EMBL" id="JAT24721.1"/>
    </source>
</evidence>
<reference evidence="1" key="1">
    <citation type="submission" date="2015-11" db="EMBL/GenBank/DDBJ databases">
        <title>De novo transcriptome assembly of four potential Pierce s Disease insect vectors from Arizona vineyards.</title>
        <authorList>
            <person name="Tassone E.E."/>
        </authorList>
    </citation>
    <scope>NUCLEOTIDE SEQUENCE</scope>
</reference>
<protein>
    <submittedName>
        <fullName evidence="1">Uncharacterized protein</fullName>
    </submittedName>
</protein>
<dbReference type="AlphaFoldDB" id="A0A1B6LLW2"/>
<accession>A0A1B6LLW2</accession>
<dbReference type="EMBL" id="GEBQ01015256">
    <property type="protein sequence ID" value="JAT24721.1"/>
    <property type="molecule type" value="Transcribed_RNA"/>
</dbReference>